<dbReference type="EMBL" id="MNAD01000727">
    <property type="protein sequence ID" value="OJT10859.1"/>
    <property type="molecule type" value="Genomic_DNA"/>
</dbReference>
<proteinExistence type="predicted"/>
<evidence type="ECO:0000313" key="3">
    <source>
        <dbReference type="EMBL" id="OJT10859.1"/>
    </source>
</evidence>
<feature type="compositionally biased region" description="Acidic residues" evidence="1">
    <location>
        <begin position="259"/>
        <end position="281"/>
    </location>
</feature>
<feature type="region of interest" description="Disordered" evidence="1">
    <location>
        <begin position="234"/>
        <end position="281"/>
    </location>
</feature>
<protein>
    <recommendedName>
        <fullName evidence="2">C2H2-type domain-containing protein</fullName>
    </recommendedName>
</protein>
<accession>A0A1M2VTC2</accession>
<dbReference type="PROSITE" id="PS00028">
    <property type="entry name" value="ZINC_FINGER_C2H2_1"/>
    <property type="match status" value="2"/>
</dbReference>
<dbReference type="OMA" id="DMLWRHV"/>
<dbReference type="OrthoDB" id="2756254at2759"/>
<organism evidence="3 4">
    <name type="scientific">Trametes pubescens</name>
    <name type="common">White-rot fungus</name>
    <dbReference type="NCBI Taxonomy" id="154538"/>
    <lineage>
        <taxon>Eukaryota</taxon>
        <taxon>Fungi</taxon>
        <taxon>Dikarya</taxon>
        <taxon>Basidiomycota</taxon>
        <taxon>Agaricomycotina</taxon>
        <taxon>Agaricomycetes</taxon>
        <taxon>Polyporales</taxon>
        <taxon>Polyporaceae</taxon>
        <taxon>Trametes</taxon>
    </lineage>
</organism>
<dbReference type="AlphaFoldDB" id="A0A1M2VTC2"/>
<name>A0A1M2VTC2_TRAPU</name>
<dbReference type="Proteomes" id="UP000184267">
    <property type="component" value="Unassembled WGS sequence"/>
</dbReference>
<gene>
    <name evidence="3" type="ORF">TRAPUB_12635</name>
</gene>
<feature type="domain" description="C2H2-type" evidence="2">
    <location>
        <begin position="368"/>
        <end position="391"/>
    </location>
</feature>
<feature type="compositionally biased region" description="Polar residues" evidence="1">
    <location>
        <begin position="110"/>
        <end position="137"/>
    </location>
</feature>
<reference evidence="3 4" key="1">
    <citation type="submission" date="2016-10" db="EMBL/GenBank/DDBJ databases">
        <title>Genome sequence of the basidiomycete white-rot fungus Trametes pubescens.</title>
        <authorList>
            <person name="Makela M.R."/>
            <person name="Granchi Z."/>
            <person name="Peng M."/>
            <person name="De Vries R.P."/>
            <person name="Grigoriev I."/>
            <person name="Riley R."/>
            <person name="Hilden K."/>
        </authorList>
    </citation>
    <scope>NUCLEOTIDE SEQUENCE [LARGE SCALE GENOMIC DNA]</scope>
    <source>
        <strain evidence="3 4">FBCC735</strain>
    </source>
</reference>
<feature type="compositionally biased region" description="Acidic residues" evidence="1">
    <location>
        <begin position="40"/>
        <end position="52"/>
    </location>
</feature>
<dbReference type="InterPro" id="IPR013087">
    <property type="entry name" value="Znf_C2H2_type"/>
</dbReference>
<feature type="region of interest" description="Disordered" evidence="1">
    <location>
        <begin position="110"/>
        <end position="195"/>
    </location>
</feature>
<keyword evidence="4" id="KW-1185">Reference proteome</keyword>
<sequence length="410" mass="46195">MTPGERRSSQFNALRMQVTQCSASSSTKKKQAACSRDSSFEPESEDEPELEPVQDVPSSPEIPLKQIRDRKLHNEFAVDTLKKTLVTLTAQEELALSPTYRQKMNIDALSETTSKPGAQPQPQLEFDTSTGPVTQMHMQKPPPKSKSKPAAKAAPAPPPKKKAASSRRAHEAPWAKTAPLKKRGTRPTPKPIGSRTCFWDGCSKNIVDARTIWDHITKEHNGGRPVKVGVKVKEHKGQGGAGRGAGREEEELPLKREIDEDYDAPELEEGQILEGDREDDSLEDGEFAIAVEEEKAEVEEKAKVEEESDEEVVVEVKKAKSKVKSRSKTDQWFDKVECLWGGCNREIQFIGLQRHVETRHIPIRGAFCTKGCGKHVARYDMLWRHVARCNHESFEEKKEEEWEEEWEEIA</sequence>
<evidence type="ECO:0000259" key="2">
    <source>
        <dbReference type="PROSITE" id="PS00028"/>
    </source>
</evidence>
<comment type="caution">
    <text evidence="3">The sequence shown here is derived from an EMBL/GenBank/DDBJ whole genome shotgun (WGS) entry which is preliminary data.</text>
</comment>
<feature type="region of interest" description="Disordered" evidence="1">
    <location>
        <begin position="20"/>
        <end position="67"/>
    </location>
</feature>
<evidence type="ECO:0000256" key="1">
    <source>
        <dbReference type="SAM" id="MobiDB-lite"/>
    </source>
</evidence>
<evidence type="ECO:0000313" key="4">
    <source>
        <dbReference type="Proteomes" id="UP000184267"/>
    </source>
</evidence>
<feature type="domain" description="C2H2-type" evidence="2">
    <location>
        <begin position="197"/>
        <end position="220"/>
    </location>
</feature>